<evidence type="ECO:0000313" key="2">
    <source>
        <dbReference type="EMBL" id="MEW9307143.1"/>
    </source>
</evidence>
<gene>
    <name evidence="2" type="ORF">ABXS05_16440</name>
</gene>
<dbReference type="Proteomes" id="UP001555786">
    <property type="component" value="Unassembled WGS sequence"/>
</dbReference>
<protein>
    <submittedName>
        <fullName evidence="2">Uncharacterized protein</fullName>
    </submittedName>
</protein>
<feature type="transmembrane region" description="Helical" evidence="1">
    <location>
        <begin position="121"/>
        <end position="138"/>
    </location>
</feature>
<reference evidence="2 3" key="1">
    <citation type="submission" date="2024-07" db="EMBL/GenBank/DDBJ databases">
        <title>Description of Labrys sedimenti sp. nov., isolated from a diclofenac-degrading enrichment culture.</title>
        <authorList>
            <person name="Tancsics A."/>
            <person name="Csepanyi A."/>
        </authorList>
    </citation>
    <scope>NUCLEOTIDE SEQUENCE [LARGE SCALE GENOMIC DNA]</scope>
    <source>
        <strain evidence="2 3">LMG 23578</strain>
    </source>
</reference>
<keyword evidence="3" id="KW-1185">Reference proteome</keyword>
<accession>A0ABV3PNC8</accession>
<keyword evidence="1" id="KW-1133">Transmembrane helix</keyword>
<proteinExistence type="predicted"/>
<name>A0ABV3PNC8_9HYPH</name>
<feature type="transmembrane region" description="Helical" evidence="1">
    <location>
        <begin position="79"/>
        <end position="100"/>
    </location>
</feature>
<keyword evidence="1" id="KW-0812">Transmembrane</keyword>
<keyword evidence="1" id="KW-0472">Membrane</keyword>
<sequence>MPSLPIEVSLIIFVILVAIGIAGFFASSRPYNIFAESWRQACVTIIRQPGLFLAAWLIFAVQEVVPPLSFLVAWPSGLVQIGLLVAFHALTTYLLARVALRLHRGLIHGEWRPIIPTGARARRMGFYVLSCWAVIGLLKHPPLPGSPVPHEQLVRGAVLLSYALGFMATAGLALVGPAASLDEPRPIWTSLRTAWREPISILVIIIGIGLQIGFVMEGANLLLGHYPQIGELRLVAAPVVWAFMALILFMSEFALVIFLTRVWEDRYEEDTRSAAHNFNWT</sequence>
<evidence type="ECO:0000256" key="1">
    <source>
        <dbReference type="SAM" id="Phobius"/>
    </source>
</evidence>
<feature type="transmembrane region" description="Helical" evidence="1">
    <location>
        <begin position="239"/>
        <end position="259"/>
    </location>
</feature>
<feature type="transmembrane region" description="Helical" evidence="1">
    <location>
        <begin position="199"/>
        <end position="219"/>
    </location>
</feature>
<feature type="transmembrane region" description="Helical" evidence="1">
    <location>
        <begin position="6"/>
        <end position="26"/>
    </location>
</feature>
<dbReference type="EMBL" id="JBFNQD010000005">
    <property type="protein sequence ID" value="MEW9307143.1"/>
    <property type="molecule type" value="Genomic_DNA"/>
</dbReference>
<organism evidence="2 3">
    <name type="scientific">Labrys neptuniae</name>
    <dbReference type="NCBI Taxonomy" id="376174"/>
    <lineage>
        <taxon>Bacteria</taxon>
        <taxon>Pseudomonadati</taxon>
        <taxon>Pseudomonadota</taxon>
        <taxon>Alphaproteobacteria</taxon>
        <taxon>Hyphomicrobiales</taxon>
        <taxon>Xanthobacteraceae</taxon>
        <taxon>Labrys</taxon>
    </lineage>
</organism>
<feature type="transmembrane region" description="Helical" evidence="1">
    <location>
        <begin position="158"/>
        <end position="179"/>
    </location>
</feature>
<comment type="caution">
    <text evidence="2">The sequence shown here is derived from an EMBL/GenBank/DDBJ whole genome shotgun (WGS) entry which is preliminary data.</text>
</comment>
<evidence type="ECO:0000313" key="3">
    <source>
        <dbReference type="Proteomes" id="UP001555786"/>
    </source>
</evidence>
<dbReference type="RefSeq" id="WP_367624672.1">
    <property type="nucleotide sequence ID" value="NZ_JBFNQD010000005.1"/>
</dbReference>